<dbReference type="RefSeq" id="XP_069213332.1">
    <property type="nucleotide sequence ID" value="XM_069349788.1"/>
</dbReference>
<keyword evidence="2 7" id="KW-0489">Methyltransferase</keyword>
<name>A0ABR3QG65_9TREE</name>
<evidence type="ECO:0000256" key="1">
    <source>
        <dbReference type="ARBA" id="ARBA00012160"/>
    </source>
</evidence>
<dbReference type="SUPFAM" id="SSF53335">
    <property type="entry name" value="S-adenosyl-L-methionine-dependent methyltransferases"/>
    <property type="match status" value="1"/>
</dbReference>
<dbReference type="InterPro" id="IPR029063">
    <property type="entry name" value="SAM-dependent_MTases_sf"/>
</dbReference>
<protein>
    <recommendedName>
        <fullName evidence="1">mRNA m(6)A methyltransferase</fullName>
        <ecNumber evidence="1">2.1.1.348</ecNumber>
    </recommendedName>
</protein>
<dbReference type="GO" id="GO:0032259">
    <property type="term" value="P:methylation"/>
    <property type="evidence" value="ECO:0007669"/>
    <property type="project" value="UniProtKB-KW"/>
</dbReference>
<comment type="catalytic activity">
    <reaction evidence="5">
        <text>an adenosine in mRNA + S-adenosyl-L-methionine = an N(6)-methyladenosine in mRNA + S-adenosyl-L-homocysteine + H(+)</text>
        <dbReference type="Rhea" id="RHEA:55584"/>
        <dbReference type="Rhea" id="RHEA-COMP:12414"/>
        <dbReference type="Rhea" id="RHEA-COMP:12417"/>
        <dbReference type="ChEBI" id="CHEBI:15378"/>
        <dbReference type="ChEBI" id="CHEBI:57856"/>
        <dbReference type="ChEBI" id="CHEBI:59789"/>
        <dbReference type="ChEBI" id="CHEBI:74411"/>
        <dbReference type="ChEBI" id="CHEBI:74449"/>
        <dbReference type="EC" id="2.1.1.348"/>
    </reaction>
</comment>
<dbReference type="PANTHER" id="PTHR12829">
    <property type="entry name" value="N6-ADENOSINE-METHYLTRANSFERASE"/>
    <property type="match status" value="1"/>
</dbReference>
<reference evidence="7 8" key="1">
    <citation type="submission" date="2023-08" db="EMBL/GenBank/DDBJ databases">
        <title>Annotated Genome Sequence of Vanrija albida AlHP1.</title>
        <authorList>
            <person name="Herzog R."/>
        </authorList>
    </citation>
    <scope>NUCLEOTIDE SEQUENCE [LARGE SCALE GENOMIC DNA]</scope>
    <source>
        <strain evidence="7 8">AlHP1</strain>
    </source>
</reference>
<evidence type="ECO:0000256" key="3">
    <source>
        <dbReference type="ARBA" id="ARBA00022679"/>
    </source>
</evidence>
<evidence type="ECO:0000256" key="6">
    <source>
        <dbReference type="PROSITE-ProRule" id="PRU00489"/>
    </source>
</evidence>
<dbReference type="Pfam" id="PF05063">
    <property type="entry name" value="MT-A70"/>
    <property type="match status" value="1"/>
</dbReference>
<dbReference type="PROSITE" id="PS51143">
    <property type="entry name" value="MT_A70"/>
    <property type="match status" value="1"/>
</dbReference>
<dbReference type="GeneID" id="95982193"/>
<evidence type="ECO:0000313" key="7">
    <source>
        <dbReference type="EMBL" id="KAL1413388.1"/>
    </source>
</evidence>
<keyword evidence="8" id="KW-1185">Reference proteome</keyword>
<evidence type="ECO:0000313" key="8">
    <source>
        <dbReference type="Proteomes" id="UP001565368"/>
    </source>
</evidence>
<proteinExistence type="inferred from homology"/>
<sequence>MTTAAGPSAAPADELRALLSRETAKTKLRRLACAAAPPFNPVCAHTTLAACRDANAGAECARAHFEPIIRPYTDPALGYCSYLNMCYGEPMFAGNPSLGEGGGPRPGTKECRYLHFQVAPAAARDAVPPPSPVPIPLPASARALGPGRDKGAAQWVNCDIRNFDFSVLGQFGVIVADPPWDIHMSLPYGTMTDDEMRTMPVAALQPDWGILALWVTGRAMELARELFNVWGYIRVDELVWVKTNQLQRLIRTGRTGHWLNHTCEHLLVALKRPASHPRGAPVPWDTHPGLQALRRGVDTDVVVAEVRETSRKPDETYGVIERLAPDGRRLELFGRKHNVRPGWLTLGNQLGDSQITEPDLHARLVDRYPTQKFNLVPSK</sequence>
<accession>A0ABR3QG65</accession>
<dbReference type="PANTHER" id="PTHR12829:SF7">
    <property type="entry name" value="N6-ADENOSINE-METHYLTRANSFERASE CATALYTIC SUBUNIT"/>
    <property type="match status" value="1"/>
</dbReference>
<keyword evidence="4" id="KW-0949">S-adenosyl-L-methionine</keyword>
<keyword evidence="3 7" id="KW-0808">Transferase</keyword>
<comment type="caution">
    <text evidence="7">The sequence shown here is derived from an EMBL/GenBank/DDBJ whole genome shotgun (WGS) entry which is preliminary data.</text>
</comment>
<dbReference type="InterPro" id="IPR007757">
    <property type="entry name" value="MT-A70-like"/>
</dbReference>
<dbReference type="GO" id="GO:0016422">
    <property type="term" value="F:mRNA (2'-O-methyladenosine-N6-)-methyltransferase activity"/>
    <property type="evidence" value="ECO:0007669"/>
    <property type="project" value="UniProtKB-EC"/>
</dbReference>
<dbReference type="InterPro" id="IPR002052">
    <property type="entry name" value="DNA_methylase_N6_adenine_CS"/>
</dbReference>
<comment type="similarity">
    <text evidence="6">Belongs to the MT-A70-like family.</text>
</comment>
<dbReference type="EC" id="2.1.1.348" evidence="1"/>
<dbReference type="Proteomes" id="UP001565368">
    <property type="component" value="Unassembled WGS sequence"/>
</dbReference>
<evidence type="ECO:0000256" key="5">
    <source>
        <dbReference type="ARBA" id="ARBA00048957"/>
    </source>
</evidence>
<evidence type="ECO:0000256" key="4">
    <source>
        <dbReference type="ARBA" id="ARBA00022691"/>
    </source>
</evidence>
<dbReference type="EMBL" id="JBBXJM010000001">
    <property type="protein sequence ID" value="KAL1413388.1"/>
    <property type="molecule type" value="Genomic_DNA"/>
</dbReference>
<dbReference type="PROSITE" id="PS00092">
    <property type="entry name" value="N6_MTASE"/>
    <property type="match status" value="1"/>
</dbReference>
<gene>
    <name evidence="7" type="primary">IME4</name>
    <name evidence="7" type="ORF">Q8F55_001150</name>
</gene>
<organism evidence="7 8">
    <name type="scientific">Vanrija albida</name>
    <dbReference type="NCBI Taxonomy" id="181172"/>
    <lineage>
        <taxon>Eukaryota</taxon>
        <taxon>Fungi</taxon>
        <taxon>Dikarya</taxon>
        <taxon>Basidiomycota</taxon>
        <taxon>Agaricomycotina</taxon>
        <taxon>Tremellomycetes</taxon>
        <taxon>Trichosporonales</taxon>
        <taxon>Trichosporonaceae</taxon>
        <taxon>Vanrija</taxon>
    </lineage>
</organism>
<evidence type="ECO:0000256" key="2">
    <source>
        <dbReference type="ARBA" id="ARBA00022603"/>
    </source>
</evidence>